<dbReference type="Proteomes" id="UP000612893">
    <property type="component" value="Unassembled WGS sequence"/>
</dbReference>
<sequence length="226" mass="25202">MERNASLVKPKRSYDSSRRQQQALRNRANVLEAAQRLFLTDGYAATTITALAEAANVSVETIYKAFGGKRGLVRAIWERGLAGSGPIPAQYRSDEMSELEADPRKVIENWGTLSTEVAPRAAPILLLIRLAAASDLEMAALQQEVDQDRLARMERNARTLYERGHVRESVSLEEARDVLWAYSSPELYDLLVLRQGWPLERYGRFIAEGIIAALLPPPRAPGTGQR</sequence>
<protein>
    <submittedName>
        <fullName evidence="7">TetR/AcrR family transcriptional regulator</fullName>
    </submittedName>
</protein>
<name>A0A934K4X8_9BACT</name>
<evidence type="ECO:0000313" key="7">
    <source>
        <dbReference type="EMBL" id="MBJ7598495.1"/>
    </source>
</evidence>
<keyword evidence="1" id="KW-0805">Transcription regulation</keyword>
<feature type="domain" description="HTH tetR-type" evidence="6">
    <location>
        <begin position="24"/>
        <end position="84"/>
    </location>
</feature>
<comment type="caution">
    <text evidence="7">The sequence shown here is derived from an EMBL/GenBank/DDBJ whole genome shotgun (WGS) entry which is preliminary data.</text>
</comment>
<feature type="region of interest" description="Disordered" evidence="5">
    <location>
        <begin position="1"/>
        <end position="20"/>
    </location>
</feature>
<evidence type="ECO:0000256" key="5">
    <source>
        <dbReference type="SAM" id="MobiDB-lite"/>
    </source>
</evidence>
<evidence type="ECO:0000256" key="4">
    <source>
        <dbReference type="PROSITE-ProRule" id="PRU00335"/>
    </source>
</evidence>
<dbReference type="GO" id="GO:0000976">
    <property type="term" value="F:transcription cis-regulatory region binding"/>
    <property type="evidence" value="ECO:0007669"/>
    <property type="project" value="TreeGrafter"/>
</dbReference>
<evidence type="ECO:0000313" key="8">
    <source>
        <dbReference type="Proteomes" id="UP000612893"/>
    </source>
</evidence>
<dbReference type="Gene3D" id="1.10.357.10">
    <property type="entry name" value="Tetracycline Repressor, domain 2"/>
    <property type="match status" value="1"/>
</dbReference>
<proteinExistence type="predicted"/>
<gene>
    <name evidence="7" type="ORF">JF922_10475</name>
</gene>
<dbReference type="SUPFAM" id="SSF46689">
    <property type="entry name" value="Homeodomain-like"/>
    <property type="match status" value="1"/>
</dbReference>
<dbReference type="InterPro" id="IPR050109">
    <property type="entry name" value="HTH-type_TetR-like_transc_reg"/>
</dbReference>
<keyword evidence="8" id="KW-1185">Reference proteome</keyword>
<reference evidence="7" key="1">
    <citation type="submission" date="2020-10" db="EMBL/GenBank/DDBJ databases">
        <title>Ca. Dormibacterota MAGs.</title>
        <authorList>
            <person name="Montgomery K."/>
        </authorList>
    </citation>
    <scope>NUCLEOTIDE SEQUENCE [LARGE SCALE GENOMIC DNA]</scope>
    <source>
        <strain evidence="7">SC8812_S17_10</strain>
    </source>
</reference>
<dbReference type="Pfam" id="PF00440">
    <property type="entry name" value="TetR_N"/>
    <property type="match status" value="1"/>
</dbReference>
<dbReference type="InterPro" id="IPR009057">
    <property type="entry name" value="Homeodomain-like_sf"/>
</dbReference>
<accession>A0A934K4X8</accession>
<evidence type="ECO:0000256" key="3">
    <source>
        <dbReference type="ARBA" id="ARBA00023163"/>
    </source>
</evidence>
<dbReference type="PRINTS" id="PR00455">
    <property type="entry name" value="HTHTETR"/>
</dbReference>
<organism evidence="7 8">
    <name type="scientific">Candidatus Nephthysia bennettiae</name>
    <dbReference type="NCBI Taxonomy" id="3127016"/>
    <lineage>
        <taxon>Bacteria</taxon>
        <taxon>Bacillati</taxon>
        <taxon>Candidatus Dormiibacterota</taxon>
        <taxon>Candidatus Dormibacteria</taxon>
        <taxon>Candidatus Dormibacterales</taxon>
        <taxon>Candidatus Dormibacteraceae</taxon>
        <taxon>Candidatus Nephthysia</taxon>
    </lineage>
</organism>
<evidence type="ECO:0000256" key="2">
    <source>
        <dbReference type="ARBA" id="ARBA00023125"/>
    </source>
</evidence>
<dbReference type="InterPro" id="IPR001647">
    <property type="entry name" value="HTH_TetR"/>
</dbReference>
<evidence type="ECO:0000256" key="1">
    <source>
        <dbReference type="ARBA" id="ARBA00023015"/>
    </source>
</evidence>
<evidence type="ECO:0000259" key="6">
    <source>
        <dbReference type="PROSITE" id="PS50977"/>
    </source>
</evidence>
<keyword evidence="2 4" id="KW-0238">DNA-binding</keyword>
<dbReference type="PROSITE" id="PS50977">
    <property type="entry name" value="HTH_TETR_2"/>
    <property type="match status" value="1"/>
</dbReference>
<dbReference type="RefSeq" id="WP_338201545.1">
    <property type="nucleotide sequence ID" value="NZ_JAEKNR010000113.1"/>
</dbReference>
<keyword evidence="3" id="KW-0804">Transcription</keyword>
<feature type="DNA-binding region" description="H-T-H motif" evidence="4">
    <location>
        <begin position="47"/>
        <end position="66"/>
    </location>
</feature>
<dbReference type="EMBL" id="JAEKNR010000113">
    <property type="protein sequence ID" value="MBJ7598495.1"/>
    <property type="molecule type" value="Genomic_DNA"/>
</dbReference>
<dbReference type="GO" id="GO:0003700">
    <property type="term" value="F:DNA-binding transcription factor activity"/>
    <property type="evidence" value="ECO:0007669"/>
    <property type="project" value="TreeGrafter"/>
</dbReference>
<dbReference type="PANTHER" id="PTHR30055:SF234">
    <property type="entry name" value="HTH-TYPE TRANSCRIPTIONAL REGULATOR BETI"/>
    <property type="match status" value="1"/>
</dbReference>
<dbReference type="PANTHER" id="PTHR30055">
    <property type="entry name" value="HTH-TYPE TRANSCRIPTIONAL REGULATOR RUTR"/>
    <property type="match status" value="1"/>
</dbReference>
<dbReference type="AlphaFoldDB" id="A0A934K4X8"/>